<dbReference type="RefSeq" id="WP_347980702.1">
    <property type="nucleotide sequence ID" value="NZ_CP154878.1"/>
</dbReference>
<dbReference type="KEGG" id="lalo:ABC765_03320"/>
<gene>
    <name evidence="2" type="ORF">ABC765_03320</name>
</gene>
<keyword evidence="1" id="KW-1133">Transmembrane helix</keyword>
<feature type="transmembrane region" description="Helical" evidence="1">
    <location>
        <begin position="232"/>
        <end position="251"/>
    </location>
</feature>
<dbReference type="PANTHER" id="PTHR37305">
    <property type="entry name" value="INTEGRAL MEMBRANE PROTEIN-RELATED"/>
    <property type="match status" value="1"/>
</dbReference>
<dbReference type="Pfam" id="PF12730">
    <property type="entry name" value="ABC2_membrane_4"/>
    <property type="match status" value="1"/>
</dbReference>
<organism evidence="2">
    <name type="scientific">Limosilactobacillus allomucosae</name>
    <dbReference type="NCBI Taxonomy" id="3142938"/>
    <lineage>
        <taxon>Bacteria</taxon>
        <taxon>Bacillati</taxon>
        <taxon>Bacillota</taxon>
        <taxon>Bacilli</taxon>
        <taxon>Lactobacillales</taxon>
        <taxon>Lactobacillaceae</taxon>
        <taxon>Limosilactobacillus</taxon>
    </lineage>
</organism>
<feature type="transmembrane region" description="Helical" evidence="1">
    <location>
        <begin position="53"/>
        <end position="73"/>
    </location>
</feature>
<protein>
    <submittedName>
        <fullName evidence="2">ABC transporter permease</fullName>
    </submittedName>
</protein>
<feature type="transmembrane region" description="Helical" evidence="1">
    <location>
        <begin position="173"/>
        <end position="191"/>
    </location>
</feature>
<sequence>MSKAVWREFYKLNHRKSTWCSIIIMMAFMLVIGMMMGRSYGNLLVMSTYNSSQIIMLIMVVVGSMIFTGEFQSETILPLIFRSPNRSVIFFAKYFTLFLYEVILHIIAIVFTIFLNASGLISNRVSLSAVYKYHQSLLMNMLSTTLIDVVLTAMMIGMICVVACLFKSELISVLVNALLVLVGGGFSANLMEANNGLSKIIRWNPLNMTYLTPEYYNYASYHGTSMLSTNQLLLGTFCYMCLFGWLGWLIFEKKHF</sequence>
<keyword evidence="1" id="KW-0812">Transmembrane</keyword>
<evidence type="ECO:0000313" key="2">
    <source>
        <dbReference type="EMBL" id="XBG96147.1"/>
    </source>
</evidence>
<keyword evidence="1" id="KW-0472">Membrane</keyword>
<reference evidence="2" key="1">
    <citation type="submission" date="2024-04" db="EMBL/GenBank/DDBJ databases">
        <title>Limosilactobacillus allomucosae sp. nov., a novel species isolated from wild boar faecal samples as a potential probiotics for domestic pigs.</title>
        <authorList>
            <person name="Chen B."/>
        </authorList>
    </citation>
    <scope>NUCLEOTIDE SEQUENCE</scope>
    <source>
        <strain evidence="2">WILCCON 0051</strain>
    </source>
</reference>
<accession>A0AAU7C4I8</accession>
<evidence type="ECO:0000256" key="1">
    <source>
        <dbReference type="SAM" id="Phobius"/>
    </source>
</evidence>
<feature type="transmembrane region" description="Helical" evidence="1">
    <location>
        <begin position="137"/>
        <end position="166"/>
    </location>
</feature>
<proteinExistence type="predicted"/>
<name>A0AAU7C4I8_9LACO</name>
<dbReference type="PANTHER" id="PTHR37305:SF1">
    <property type="entry name" value="MEMBRANE PROTEIN"/>
    <property type="match status" value="1"/>
</dbReference>
<dbReference type="AlphaFoldDB" id="A0AAU7C4I8"/>
<feature type="transmembrane region" description="Helical" evidence="1">
    <location>
        <begin position="94"/>
        <end position="117"/>
    </location>
</feature>
<feature type="transmembrane region" description="Helical" evidence="1">
    <location>
        <begin position="21"/>
        <end position="41"/>
    </location>
</feature>
<dbReference type="EMBL" id="CP154878">
    <property type="protein sequence ID" value="XBG96147.1"/>
    <property type="molecule type" value="Genomic_DNA"/>
</dbReference>